<proteinExistence type="predicted"/>
<evidence type="ECO:0000313" key="4">
    <source>
        <dbReference type="Proteomes" id="UP000481861"/>
    </source>
</evidence>
<dbReference type="Pfam" id="PF08881">
    <property type="entry name" value="CVNH"/>
    <property type="match status" value="1"/>
</dbReference>
<keyword evidence="4" id="KW-1185">Reference proteome</keyword>
<feature type="signal peptide" evidence="1">
    <location>
        <begin position="1"/>
        <end position="22"/>
    </location>
</feature>
<name>A0A7C8ICQ4_9PLEO</name>
<dbReference type="InterPro" id="IPR011058">
    <property type="entry name" value="Cyanovirin-N"/>
</dbReference>
<evidence type="ECO:0000259" key="2">
    <source>
        <dbReference type="Pfam" id="PF08881"/>
    </source>
</evidence>
<feature type="domain" description="Cyanovirin-N" evidence="2">
    <location>
        <begin position="35"/>
        <end position="137"/>
    </location>
</feature>
<dbReference type="InterPro" id="IPR036673">
    <property type="entry name" value="Cyanovirin-N_sf"/>
</dbReference>
<evidence type="ECO:0000256" key="1">
    <source>
        <dbReference type="SAM" id="SignalP"/>
    </source>
</evidence>
<accession>A0A7C8ICQ4</accession>
<dbReference type="EMBL" id="JAADJZ010000003">
    <property type="protein sequence ID" value="KAF2876377.1"/>
    <property type="molecule type" value="Genomic_DNA"/>
</dbReference>
<dbReference type="Gene3D" id="2.30.60.10">
    <property type="entry name" value="Cyanovirin-N"/>
    <property type="match status" value="1"/>
</dbReference>
<comment type="caution">
    <text evidence="3">The sequence shown here is derived from an EMBL/GenBank/DDBJ whole genome shotgun (WGS) entry which is preliminary data.</text>
</comment>
<reference evidence="3 4" key="1">
    <citation type="submission" date="2020-01" db="EMBL/GenBank/DDBJ databases">
        <authorList>
            <consortium name="DOE Joint Genome Institute"/>
            <person name="Haridas S."/>
            <person name="Albert R."/>
            <person name="Binder M."/>
            <person name="Bloem J."/>
            <person name="Labutti K."/>
            <person name="Salamov A."/>
            <person name="Andreopoulos B."/>
            <person name="Baker S.E."/>
            <person name="Barry K."/>
            <person name="Bills G."/>
            <person name="Bluhm B.H."/>
            <person name="Cannon C."/>
            <person name="Castanera R."/>
            <person name="Culley D.E."/>
            <person name="Daum C."/>
            <person name="Ezra D."/>
            <person name="Gonzalez J.B."/>
            <person name="Henrissat B."/>
            <person name="Kuo A."/>
            <person name="Liang C."/>
            <person name="Lipzen A."/>
            <person name="Lutzoni F."/>
            <person name="Magnuson J."/>
            <person name="Mondo S."/>
            <person name="Nolan M."/>
            <person name="Ohm R."/>
            <person name="Pangilinan J."/>
            <person name="Park H.-J.H."/>
            <person name="Ramirez L."/>
            <person name="Alfaro M."/>
            <person name="Sun H."/>
            <person name="Tritt A."/>
            <person name="Yoshinaga Y."/>
            <person name="Zwiers L.-H.L."/>
            <person name="Turgeon B.G."/>
            <person name="Goodwin S.B."/>
            <person name="Spatafora J.W."/>
            <person name="Crous P.W."/>
            <person name="Grigoriev I.V."/>
        </authorList>
    </citation>
    <scope>NUCLEOTIDE SEQUENCE [LARGE SCALE GENOMIC DNA]</scope>
    <source>
        <strain evidence="3 4">CBS 611.86</strain>
    </source>
</reference>
<sequence length="283" mass="31064">MMKHSSIFSYLTAVFTLPLSHAAPAPVRRADSISSRCTNTVLRQNWFVGDCLTGEDETTRIQSAVFLGNKVANKNATLAFADDQGDFFRSCSDCRLADTSSLSCLCKPAYGEGKWSLTPRSSTINLEEHISVYNGHLLSNLKGAPKPPSQPSPWPVPSSLTYRFGGNVTCPGGDGGPGDYCASQGYFCTSGTEREDLSVSGPWSFEAPVKCYVPFLWFQNIHYQLTDFNLAGEGGWRTFGYDNERCEGEPIEVVEPDSSYVCRRFQKPVKAFTVLPAFNGDPN</sequence>
<organism evidence="3 4">
    <name type="scientific">Massariosphaeria phaeospora</name>
    <dbReference type="NCBI Taxonomy" id="100035"/>
    <lineage>
        <taxon>Eukaryota</taxon>
        <taxon>Fungi</taxon>
        <taxon>Dikarya</taxon>
        <taxon>Ascomycota</taxon>
        <taxon>Pezizomycotina</taxon>
        <taxon>Dothideomycetes</taxon>
        <taxon>Pleosporomycetidae</taxon>
        <taxon>Pleosporales</taxon>
        <taxon>Pleosporales incertae sedis</taxon>
        <taxon>Massariosphaeria</taxon>
    </lineage>
</organism>
<dbReference type="SUPFAM" id="SSF51322">
    <property type="entry name" value="Cyanovirin-N"/>
    <property type="match status" value="1"/>
</dbReference>
<evidence type="ECO:0000313" key="3">
    <source>
        <dbReference type="EMBL" id="KAF2876377.1"/>
    </source>
</evidence>
<protein>
    <recommendedName>
        <fullName evidence="2">Cyanovirin-N domain-containing protein</fullName>
    </recommendedName>
</protein>
<keyword evidence="1" id="KW-0732">Signal</keyword>
<dbReference type="Proteomes" id="UP000481861">
    <property type="component" value="Unassembled WGS sequence"/>
</dbReference>
<feature type="chain" id="PRO_5028832851" description="Cyanovirin-N domain-containing protein" evidence="1">
    <location>
        <begin position="23"/>
        <end position="283"/>
    </location>
</feature>
<dbReference type="AlphaFoldDB" id="A0A7C8ICQ4"/>
<gene>
    <name evidence="3" type="ORF">BDV95DRAFT_224188</name>
</gene>
<dbReference type="OrthoDB" id="4672515at2759"/>